<reference evidence="6" key="1">
    <citation type="submission" date="2021-01" db="UniProtKB">
        <authorList>
            <consortium name="EnsemblPlants"/>
        </authorList>
    </citation>
    <scope>IDENTIFICATION</scope>
</reference>
<feature type="transmembrane region" description="Helical" evidence="5">
    <location>
        <begin position="210"/>
        <end position="231"/>
    </location>
</feature>
<dbReference type="EnsemblPlants" id="Kaladp0053s0571.1.v1.1">
    <property type="protein sequence ID" value="Kaladp0053s0571.1.v1.1"/>
    <property type="gene ID" value="Kaladp0053s0571.v1.1"/>
</dbReference>
<dbReference type="GO" id="GO:0009737">
    <property type="term" value="P:response to abscisic acid"/>
    <property type="evidence" value="ECO:0007669"/>
    <property type="project" value="EnsemblPlants"/>
</dbReference>
<dbReference type="PANTHER" id="PTHR30249">
    <property type="entry name" value="PUTATIVE SEROTONIN TRANSPORTER"/>
    <property type="match status" value="1"/>
</dbReference>
<dbReference type="GO" id="GO:0048527">
    <property type="term" value="P:lateral root development"/>
    <property type="evidence" value="ECO:0007669"/>
    <property type="project" value="EnsemblPlants"/>
</dbReference>
<evidence type="ECO:0000256" key="4">
    <source>
        <dbReference type="ARBA" id="ARBA00023136"/>
    </source>
</evidence>
<dbReference type="AlphaFoldDB" id="A0A7N0U494"/>
<feature type="transmembrane region" description="Helical" evidence="5">
    <location>
        <begin position="384"/>
        <end position="407"/>
    </location>
</feature>
<accession>A0A7N0U494</accession>
<feature type="transmembrane region" description="Helical" evidence="5">
    <location>
        <begin position="441"/>
        <end position="461"/>
    </location>
</feature>
<feature type="transmembrane region" description="Helical" evidence="5">
    <location>
        <begin position="351"/>
        <end position="372"/>
    </location>
</feature>
<evidence type="ECO:0000256" key="5">
    <source>
        <dbReference type="SAM" id="Phobius"/>
    </source>
</evidence>
<organism evidence="6 7">
    <name type="scientific">Kalanchoe fedtschenkoi</name>
    <name type="common">Lavender scallops</name>
    <name type="synonym">South American air plant</name>
    <dbReference type="NCBI Taxonomy" id="63787"/>
    <lineage>
        <taxon>Eukaryota</taxon>
        <taxon>Viridiplantae</taxon>
        <taxon>Streptophyta</taxon>
        <taxon>Embryophyta</taxon>
        <taxon>Tracheophyta</taxon>
        <taxon>Spermatophyta</taxon>
        <taxon>Magnoliopsida</taxon>
        <taxon>eudicotyledons</taxon>
        <taxon>Gunneridae</taxon>
        <taxon>Pentapetalae</taxon>
        <taxon>Saxifragales</taxon>
        <taxon>Crassulaceae</taxon>
        <taxon>Kalanchoe</taxon>
    </lineage>
</organism>
<evidence type="ECO:0000256" key="3">
    <source>
        <dbReference type="ARBA" id="ARBA00022989"/>
    </source>
</evidence>
<feature type="transmembrane region" description="Helical" evidence="5">
    <location>
        <begin position="182"/>
        <end position="198"/>
    </location>
</feature>
<keyword evidence="4 5" id="KW-0472">Membrane</keyword>
<protein>
    <recommendedName>
        <fullName evidence="8">Plastidal glycolate/glycerate translocator 1, chloroplastic</fullName>
    </recommendedName>
</protein>
<dbReference type="Proteomes" id="UP000594263">
    <property type="component" value="Unplaced"/>
</dbReference>
<evidence type="ECO:0000313" key="6">
    <source>
        <dbReference type="EnsemblPlants" id="Kaladp0053s0571.1.v1.1"/>
    </source>
</evidence>
<feature type="transmembrane region" description="Helical" evidence="5">
    <location>
        <begin position="495"/>
        <end position="519"/>
    </location>
</feature>
<evidence type="ECO:0000313" key="7">
    <source>
        <dbReference type="Proteomes" id="UP000594263"/>
    </source>
</evidence>
<dbReference type="GO" id="GO:0043879">
    <property type="term" value="F:glycolate transmembrane transporter activity"/>
    <property type="evidence" value="ECO:0007669"/>
    <property type="project" value="EnsemblPlants"/>
</dbReference>
<feature type="transmembrane region" description="Helical" evidence="5">
    <location>
        <begin position="413"/>
        <end position="434"/>
    </location>
</feature>
<feature type="transmembrane region" description="Helical" evidence="5">
    <location>
        <begin position="105"/>
        <end position="125"/>
    </location>
</feature>
<proteinExistence type="predicted"/>
<dbReference type="Gramene" id="Kaladp0053s0571.1.v1.1">
    <property type="protein sequence ID" value="Kaladp0053s0571.1.v1.1"/>
    <property type="gene ID" value="Kaladp0053s0571.v1.1"/>
</dbReference>
<feature type="transmembrane region" description="Helical" evidence="5">
    <location>
        <begin position="131"/>
        <end position="161"/>
    </location>
</feature>
<name>A0A7N0U494_KALFE</name>
<dbReference type="InterPro" id="IPR007300">
    <property type="entry name" value="CidB/LrgB"/>
</dbReference>
<dbReference type="GO" id="GO:0010118">
    <property type="term" value="P:stomatal movement"/>
    <property type="evidence" value="ECO:0007669"/>
    <property type="project" value="EnsemblPlants"/>
</dbReference>
<dbReference type="OMA" id="MGKPSPF"/>
<dbReference type="GO" id="GO:0009853">
    <property type="term" value="P:photorespiration"/>
    <property type="evidence" value="ECO:0007669"/>
    <property type="project" value="EnsemblPlants"/>
</dbReference>
<feature type="transmembrane region" description="Helical" evidence="5">
    <location>
        <begin position="252"/>
        <end position="273"/>
    </location>
</feature>
<comment type="subcellular location">
    <subcellularLocation>
        <location evidence="1">Membrane</location>
        <topology evidence="1">Multi-pass membrane protein</topology>
    </subcellularLocation>
</comment>
<sequence>MSTAAVLASTRPSLPPSTSQFRFRSSIHVRGLFPAASALTYPAQTRRVPAPPHRLELSAMAAPVTTSPLGSKCRYLDSAAADRTRLNRGVRAQAMAGESGTGPTLAGSVFGGLHLIVSLGIILAMDKFLKMAFVAAAIKFPSALFGMFCIFSTLVILDVVFPPAAAGLEKFYQPALLFIQRWLPLFYVPSLVVLPLAVKDIPAASGAKISLIIAGGWLASLCVAGFTAIAVRKMVNTELMDAEPMEKPPPFAPIEAWAWSGIFVVSFIGALLYPAALGTSATTFLPFLLSATFLGYIGGSSLPAGVKKVFHPIICCALAADAAALAFGYLSRSGLDPVLGAYLTKVASNPGAGDILMGFLGSVILSFAFSMFKQRKLVKRHAAEIFTSVIISTMFSLYSTAFAGRLVGLEPSLTISILPRCITVALALSIVSLFEGANASLTAAVVVVTGLIGANFVQAVLDKLQFRDPIARGIATASSAHGLGTAALSAKEPEALPFCAIAYALTGIFGSIICSVPVVRQSLLAIVG</sequence>
<keyword evidence="2 5" id="KW-0812">Transmembrane</keyword>
<evidence type="ECO:0008006" key="8">
    <source>
        <dbReference type="Google" id="ProtNLM"/>
    </source>
</evidence>
<evidence type="ECO:0000256" key="2">
    <source>
        <dbReference type="ARBA" id="ARBA00022692"/>
    </source>
</evidence>
<keyword evidence="7" id="KW-1185">Reference proteome</keyword>
<dbReference type="GO" id="GO:0009658">
    <property type="term" value="P:chloroplast organization"/>
    <property type="evidence" value="ECO:0007669"/>
    <property type="project" value="EnsemblPlants"/>
</dbReference>
<dbReference type="GO" id="GO:1901974">
    <property type="term" value="F:glycerate transmembrane transporter activity"/>
    <property type="evidence" value="ECO:0007669"/>
    <property type="project" value="EnsemblPlants"/>
</dbReference>
<evidence type="ECO:0000256" key="1">
    <source>
        <dbReference type="ARBA" id="ARBA00004141"/>
    </source>
</evidence>
<dbReference type="Pfam" id="PF04172">
    <property type="entry name" value="LrgB"/>
    <property type="match status" value="1"/>
</dbReference>
<dbReference type="PANTHER" id="PTHR30249:SF0">
    <property type="entry name" value="PLASTIDAL GLYCOLATE_GLYCERATE TRANSLOCATOR 1, CHLOROPLASTIC"/>
    <property type="match status" value="1"/>
</dbReference>
<keyword evidence="3 5" id="KW-1133">Transmembrane helix</keyword>
<dbReference type="GO" id="GO:0009706">
    <property type="term" value="C:chloroplast inner membrane"/>
    <property type="evidence" value="ECO:0007669"/>
    <property type="project" value="EnsemblPlants"/>
</dbReference>
<feature type="transmembrane region" description="Helical" evidence="5">
    <location>
        <begin position="279"/>
        <end position="297"/>
    </location>
</feature>
<dbReference type="GO" id="GO:0042631">
    <property type="term" value="P:cellular response to water deprivation"/>
    <property type="evidence" value="ECO:0007669"/>
    <property type="project" value="EnsemblPlants"/>
</dbReference>